<organism evidence="4 5">
    <name type="scientific">Ilex paraguariensis</name>
    <name type="common">yerba mate</name>
    <dbReference type="NCBI Taxonomy" id="185542"/>
    <lineage>
        <taxon>Eukaryota</taxon>
        <taxon>Viridiplantae</taxon>
        <taxon>Streptophyta</taxon>
        <taxon>Embryophyta</taxon>
        <taxon>Tracheophyta</taxon>
        <taxon>Spermatophyta</taxon>
        <taxon>Magnoliopsida</taxon>
        <taxon>eudicotyledons</taxon>
        <taxon>Gunneridae</taxon>
        <taxon>Pentapetalae</taxon>
        <taxon>asterids</taxon>
        <taxon>campanulids</taxon>
        <taxon>Aquifoliales</taxon>
        <taxon>Aquifoliaceae</taxon>
        <taxon>Ilex</taxon>
    </lineage>
</organism>
<keyword evidence="2 3" id="KW-0802">TPR repeat</keyword>
<evidence type="ECO:0000256" key="3">
    <source>
        <dbReference type="PROSITE-ProRule" id="PRU00339"/>
    </source>
</evidence>
<comment type="caution">
    <text evidence="4">The sequence shown here is derived from an EMBL/GenBank/DDBJ whole genome shotgun (WGS) entry which is preliminary data.</text>
</comment>
<evidence type="ECO:0000313" key="5">
    <source>
        <dbReference type="Proteomes" id="UP001642360"/>
    </source>
</evidence>
<dbReference type="Proteomes" id="UP001642360">
    <property type="component" value="Unassembled WGS sequence"/>
</dbReference>
<accession>A0ABC8SUG7</accession>
<name>A0ABC8SUG7_9AQUA</name>
<reference evidence="4 5" key="1">
    <citation type="submission" date="2024-02" db="EMBL/GenBank/DDBJ databases">
        <authorList>
            <person name="Vignale AGUSTIN F."/>
            <person name="Sosa J E."/>
            <person name="Modenutti C."/>
        </authorList>
    </citation>
    <scope>NUCLEOTIDE SEQUENCE [LARGE SCALE GENOMIC DNA]</scope>
</reference>
<evidence type="ECO:0000256" key="1">
    <source>
        <dbReference type="ARBA" id="ARBA00022737"/>
    </source>
</evidence>
<dbReference type="Gene3D" id="1.25.40.10">
    <property type="entry name" value="Tetratricopeptide repeat domain"/>
    <property type="match status" value="1"/>
</dbReference>
<gene>
    <name evidence="4" type="ORF">ILEXP_LOCUS29443</name>
</gene>
<dbReference type="SUPFAM" id="SSF48452">
    <property type="entry name" value="TPR-like"/>
    <property type="match status" value="1"/>
</dbReference>
<feature type="repeat" description="TPR" evidence="3">
    <location>
        <begin position="9"/>
        <end position="42"/>
    </location>
</feature>
<sequence length="318" mass="36074">MGESEAKAVSSLKDQGNEFFKSGNYLKAAAIYTQAIKQDPSNPTLYSNRAAAFLHLVKLSKALADAETTITLNPNWEKGYFRKGCVLEAMERIDDALAAFQIALQHNPQSSEVSRKIKRLSQLSKDKEQAQEVENIRSNVDMAKHLDILKRELSKKCGAEGCWEEIFSFVVETMETAVKSWHETSYVDARVYFLLDKEKTETDKYAPGVNIDKAFESPHTHSSCFSFLRKYAEDSNSRAACLVAAKSIISYPQVWKGQGSRKWRHGQNDGFFVQFESPFLRKVWFVPSSTEKGKILCRDPVVLDISAHELLPRLYKQI</sequence>
<dbReference type="SMART" id="SM00028">
    <property type="entry name" value="TPR"/>
    <property type="match status" value="3"/>
</dbReference>
<protein>
    <submittedName>
        <fullName evidence="4">Uncharacterized protein</fullName>
    </submittedName>
</protein>
<keyword evidence="1" id="KW-0677">Repeat</keyword>
<keyword evidence="5" id="KW-1185">Reference proteome</keyword>
<dbReference type="PANTHER" id="PTHR22904">
    <property type="entry name" value="TPR REPEAT CONTAINING PROTEIN"/>
    <property type="match status" value="1"/>
</dbReference>
<dbReference type="AlphaFoldDB" id="A0ABC8SUG7"/>
<dbReference type="FunFam" id="1.25.40.10:FF:000295">
    <property type="entry name" value="serine/threonine-protein phosphatase 5"/>
    <property type="match status" value="1"/>
</dbReference>
<feature type="repeat" description="TPR" evidence="3">
    <location>
        <begin position="77"/>
        <end position="110"/>
    </location>
</feature>
<dbReference type="InterPro" id="IPR019734">
    <property type="entry name" value="TPR_rpt"/>
</dbReference>
<dbReference type="EMBL" id="CAUOFW020003558">
    <property type="protein sequence ID" value="CAK9160670.1"/>
    <property type="molecule type" value="Genomic_DNA"/>
</dbReference>
<dbReference type="Pfam" id="PF13414">
    <property type="entry name" value="TPR_11"/>
    <property type="match status" value="1"/>
</dbReference>
<dbReference type="PROSITE" id="PS50005">
    <property type="entry name" value="TPR"/>
    <property type="match status" value="2"/>
</dbReference>
<dbReference type="PANTHER" id="PTHR22904:SF523">
    <property type="entry name" value="STRESS-INDUCED-PHOSPHOPROTEIN 1"/>
    <property type="match status" value="1"/>
</dbReference>
<evidence type="ECO:0000313" key="4">
    <source>
        <dbReference type="EMBL" id="CAK9160670.1"/>
    </source>
</evidence>
<proteinExistence type="predicted"/>
<dbReference type="InterPro" id="IPR011990">
    <property type="entry name" value="TPR-like_helical_dom_sf"/>
</dbReference>
<evidence type="ECO:0000256" key="2">
    <source>
        <dbReference type="ARBA" id="ARBA00022803"/>
    </source>
</evidence>